<dbReference type="SUPFAM" id="SSF158639">
    <property type="entry name" value="ENT-like"/>
    <property type="match status" value="1"/>
</dbReference>
<dbReference type="GO" id="GO:0005634">
    <property type="term" value="C:nucleus"/>
    <property type="evidence" value="ECO:0007669"/>
    <property type="project" value="UniProtKB-SubCell"/>
</dbReference>
<evidence type="ECO:0000256" key="1">
    <source>
        <dbReference type="ARBA" id="ARBA00004123"/>
    </source>
</evidence>
<dbReference type="InterPro" id="IPR033485">
    <property type="entry name" value="EMSY-LIKE_plant"/>
</dbReference>
<evidence type="ECO:0000256" key="3">
    <source>
        <dbReference type="SAM" id="MobiDB-lite"/>
    </source>
</evidence>
<dbReference type="PROSITE" id="PS51138">
    <property type="entry name" value="ENT"/>
    <property type="match status" value="1"/>
</dbReference>
<dbReference type="PANTHER" id="PTHR33432:SF20">
    <property type="entry name" value="PROTEIN EMSY-LIKE 1"/>
    <property type="match status" value="1"/>
</dbReference>
<dbReference type="EMBL" id="QGKX02000088">
    <property type="protein sequence ID" value="KAF3586496.1"/>
    <property type="molecule type" value="Genomic_DNA"/>
</dbReference>
<sequence length="298" mass="33566">MEAQIHLLTAVLRAFEAQSDAISWDKEGLITELRKELRVSDDEHRELLSRVNKDDTIGRIRDWRQGGGSQVPSRHATNQGFDVVPSPTLSASRKKQKTFQSLSVIFVQYHPIVVWYLVAYQQMNLLKLLSEEKCGQNGSACLYDINAVNETWEWISPEDICWDGEENGAALNVGVGSGSIRGNRRNQSHFGRGRGPRIHQPKNEFVRLPTQQNGGDVVDRRTYSDDIELFNTDSLVKEVERVFESRNPDLFELDKAKKMLKEHEQALIDAIAGLADTSDGEIADGDPPFLQDHPISQG</sequence>
<evidence type="ECO:0000313" key="6">
    <source>
        <dbReference type="Proteomes" id="UP000712600"/>
    </source>
</evidence>
<dbReference type="InterPro" id="IPR005491">
    <property type="entry name" value="ENT_dom"/>
</dbReference>
<dbReference type="SMART" id="SM01191">
    <property type="entry name" value="ENT"/>
    <property type="match status" value="1"/>
</dbReference>
<evidence type="ECO:0000259" key="4">
    <source>
        <dbReference type="PROSITE" id="PS51138"/>
    </source>
</evidence>
<dbReference type="Pfam" id="PF03735">
    <property type="entry name" value="ENT"/>
    <property type="match status" value="1"/>
</dbReference>
<dbReference type="Proteomes" id="UP000712600">
    <property type="component" value="Unassembled WGS sequence"/>
</dbReference>
<name>A0A8S9S1A8_BRACR</name>
<protein>
    <recommendedName>
        <fullName evidence="4">ENT domain-containing protein</fullName>
    </recommendedName>
</protein>
<dbReference type="AlphaFoldDB" id="A0A8S9S1A8"/>
<proteinExistence type="predicted"/>
<gene>
    <name evidence="5" type="ORF">F2Q69_00031850</name>
</gene>
<evidence type="ECO:0000256" key="2">
    <source>
        <dbReference type="ARBA" id="ARBA00023242"/>
    </source>
</evidence>
<comment type="caution">
    <text evidence="5">The sequence shown here is derived from an EMBL/GenBank/DDBJ whole genome shotgun (WGS) entry which is preliminary data.</text>
</comment>
<feature type="domain" description="ENT" evidence="4">
    <location>
        <begin position="1"/>
        <end position="83"/>
    </location>
</feature>
<reference evidence="5" key="1">
    <citation type="submission" date="2019-12" db="EMBL/GenBank/DDBJ databases">
        <title>Genome sequencing and annotation of Brassica cretica.</title>
        <authorList>
            <person name="Studholme D.J."/>
            <person name="Sarris P."/>
        </authorList>
    </citation>
    <scope>NUCLEOTIDE SEQUENCE</scope>
    <source>
        <strain evidence="5">PFS-109/04</strain>
        <tissue evidence="5">Leaf</tissue>
    </source>
</reference>
<accession>A0A8S9S1A8</accession>
<evidence type="ECO:0000313" key="5">
    <source>
        <dbReference type="EMBL" id="KAF3586496.1"/>
    </source>
</evidence>
<comment type="subcellular location">
    <subcellularLocation>
        <location evidence="1">Nucleus</location>
    </subcellularLocation>
</comment>
<organism evidence="5 6">
    <name type="scientific">Brassica cretica</name>
    <name type="common">Mustard</name>
    <dbReference type="NCBI Taxonomy" id="69181"/>
    <lineage>
        <taxon>Eukaryota</taxon>
        <taxon>Viridiplantae</taxon>
        <taxon>Streptophyta</taxon>
        <taxon>Embryophyta</taxon>
        <taxon>Tracheophyta</taxon>
        <taxon>Spermatophyta</taxon>
        <taxon>Magnoliopsida</taxon>
        <taxon>eudicotyledons</taxon>
        <taxon>Gunneridae</taxon>
        <taxon>Pentapetalae</taxon>
        <taxon>rosids</taxon>
        <taxon>malvids</taxon>
        <taxon>Brassicales</taxon>
        <taxon>Brassicaceae</taxon>
        <taxon>Brassiceae</taxon>
        <taxon>Brassica</taxon>
    </lineage>
</organism>
<dbReference type="InterPro" id="IPR036142">
    <property type="entry name" value="ENT_dom-like_sf"/>
</dbReference>
<keyword evidence="2" id="KW-0539">Nucleus</keyword>
<dbReference type="GO" id="GO:0050832">
    <property type="term" value="P:defense response to fungus"/>
    <property type="evidence" value="ECO:0007669"/>
    <property type="project" value="InterPro"/>
</dbReference>
<feature type="region of interest" description="Disordered" evidence="3">
    <location>
        <begin position="278"/>
        <end position="298"/>
    </location>
</feature>
<dbReference type="Gene3D" id="1.10.1240.40">
    <property type="entry name" value="ENT domain"/>
    <property type="match status" value="1"/>
</dbReference>
<dbReference type="PANTHER" id="PTHR33432">
    <property type="entry name" value="PROTEIN EMSY-LIKE 4"/>
    <property type="match status" value="1"/>
</dbReference>